<dbReference type="InterPro" id="IPR011979">
    <property type="entry name" value="Antitox_Xre"/>
</dbReference>
<evidence type="ECO:0000313" key="4">
    <source>
        <dbReference type="Proteomes" id="UP000004535"/>
    </source>
</evidence>
<dbReference type="NCBIfam" id="TIGR02293">
    <property type="entry name" value="TAS_TIGR02293"/>
    <property type="match status" value="1"/>
</dbReference>
<name>B9BIC9_9BURK</name>
<dbReference type="Proteomes" id="UP000004535">
    <property type="component" value="Unassembled WGS sequence"/>
</dbReference>
<accession>B9BIC9</accession>
<organism evidence="3 4">
    <name type="scientific">Burkholderia multivorans CGD2</name>
    <dbReference type="NCBI Taxonomy" id="513052"/>
    <lineage>
        <taxon>Bacteria</taxon>
        <taxon>Pseudomonadati</taxon>
        <taxon>Pseudomonadota</taxon>
        <taxon>Betaproteobacteria</taxon>
        <taxon>Burkholderiales</taxon>
        <taxon>Burkholderiaceae</taxon>
        <taxon>Burkholderia</taxon>
        <taxon>Burkholderia cepacia complex</taxon>
    </lineage>
</organism>
<evidence type="ECO:0000259" key="1">
    <source>
        <dbReference type="Pfam" id="PF09722"/>
    </source>
</evidence>
<comment type="caution">
    <text evidence="3">The sequence shown here is derived from an EMBL/GenBank/DDBJ whole genome shotgun (WGS) entry which is preliminary data.</text>
</comment>
<gene>
    <name evidence="3" type="ORF">BURMUCGD2_4835</name>
</gene>
<reference evidence="3 4" key="1">
    <citation type="journal article" date="2012" name="J. Bacteriol.">
        <title>Draft Genome Sequence Determination for Cystic Fibrosis and Chronic Granulomatous Disease Burkholderia multivorans Isolates.</title>
        <authorList>
            <person name="Varga J.J."/>
            <person name="Losada L."/>
            <person name="Zelazny A.M."/>
            <person name="Brinkac L."/>
            <person name="Harkins D."/>
            <person name="Radune D."/>
            <person name="Hostetler J."/>
            <person name="Sampaio E.P."/>
            <person name="Ronning C.M."/>
            <person name="Nierman W.C."/>
            <person name="Greenberg D.E."/>
            <person name="Holland S.M."/>
            <person name="Goldberg J.B."/>
        </authorList>
    </citation>
    <scope>NUCLEOTIDE SEQUENCE [LARGE SCALE GENOMIC DNA]</scope>
    <source>
        <strain evidence="3 4">CGD2</strain>
    </source>
</reference>
<dbReference type="AlphaFoldDB" id="B9BIC9"/>
<dbReference type="InterPro" id="IPR046847">
    <property type="entry name" value="Xre-like_HTH"/>
</dbReference>
<feature type="domain" description="Antitoxin Xre-like helix-turn-helix" evidence="2">
    <location>
        <begin position="27"/>
        <end position="87"/>
    </location>
</feature>
<sequence length="144" mass="16112">MPMLLVTPEAVAGVMGLQPVPHTLAELEARVRDGLPKSALRAGVEHATQGADARRALLARIIPEATYKRRRDRLTQDESEKTERLARIVATTTYVWNDEEDAREFLSTPHPELEGRTPLDVALTELGARRVEEVLWKLHYGLPA</sequence>
<protein>
    <submittedName>
        <fullName evidence="3">Uncharacterized protein</fullName>
    </submittedName>
</protein>
<dbReference type="InterPro" id="IPR024467">
    <property type="entry name" value="Xre/MbcA/ParS-like_toxin-bd"/>
</dbReference>
<feature type="domain" description="Antitoxin Xre/MbcA/ParS-like toxin-binding" evidence="1">
    <location>
        <begin position="94"/>
        <end position="141"/>
    </location>
</feature>
<dbReference type="Pfam" id="PF09722">
    <property type="entry name" value="Xre_MbcA_ParS_C"/>
    <property type="match status" value="1"/>
</dbReference>
<evidence type="ECO:0000313" key="3">
    <source>
        <dbReference type="EMBL" id="EEE09462.1"/>
    </source>
</evidence>
<dbReference type="EMBL" id="ACFC01000001">
    <property type="protein sequence ID" value="EEE09462.1"/>
    <property type="molecule type" value="Genomic_DNA"/>
</dbReference>
<proteinExistence type="predicted"/>
<evidence type="ECO:0000259" key="2">
    <source>
        <dbReference type="Pfam" id="PF20432"/>
    </source>
</evidence>
<dbReference type="Pfam" id="PF20432">
    <property type="entry name" value="Xre-like-HTH"/>
    <property type="match status" value="1"/>
</dbReference>
<dbReference type="GO" id="GO:0003677">
    <property type="term" value="F:DNA binding"/>
    <property type="evidence" value="ECO:0007669"/>
    <property type="project" value="InterPro"/>
</dbReference>